<evidence type="ECO:0000256" key="2">
    <source>
        <dbReference type="SAM" id="SignalP"/>
    </source>
</evidence>
<evidence type="ECO:0000256" key="1">
    <source>
        <dbReference type="SAM" id="Phobius"/>
    </source>
</evidence>
<keyword evidence="1" id="KW-0812">Transmembrane</keyword>
<dbReference type="GO" id="GO:0009653">
    <property type="term" value="P:anatomical structure morphogenesis"/>
    <property type="evidence" value="ECO:0007669"/>
    <property type="project" value="TreeGrafter"/>
</dbReference>
<dbReference type="PANTHER" id="PTHR47327:SF2">
    <property type="entry name" value="FI18240P1-RELATED"/>
    <property type="match status" value="1"/>
</dbReference>
<dbReference type="InterPro" id="IPR052774">
    <property type="entry name" value="Celegans_DevNeuronal_Protein"/>
</dbReference>
<keyword evidence="1" id="KW-1133">Transmembrane helix</keyword>
<dbReference type="CDD" id="cd01099">
    <property type="entry name" value="PAN_AP_HGF"/>
    <property type="match status" value="1"/>
</dbReference>
<feature type="domain" description="Apple" evidence="3">
    <location>
        <begin position="168"/>
        <end position="251"/>
    </location>
</feature>
<accession>A0A6A4VTC5</accession>
<dbReference type="PROSITE" id="PS50948">
    <property type="entry name" value="PAN"/>
    <property type="match status" value="3"/>
</dbReference>
<dbReference type="SMART" id="SM00473">
    <property type="entry name" value="PAN_AP"/>
    <property type="match status" value="3"/>
</dbReference>
<proteinExistence type="predicted"/>
<reference evidence="5 6" key="1">
    <citation type="submission" date="2019-07" db="EMBL/GenBank/DDBJ databases">
        <title>Draft genome assembly of a fouling barnacle, Amphibalanus amphitrite (Darwin, 1854): The first reference genome for Thecostraca.</title>
        <authorList>
            <person name="Kim W."/>
        </authorList>
    </citation>
    <scope>NUCLEOTIDE SEQUENCE [LARGE SCALE GENOMIC DNA]</scope>
    <source>
        <strain evidence="5">SNU_AA5</strain>
        <tissue evidence="5">Soma without cirri and trophi</tissue>
    </source>
</reference>
<keyword evidence="2" id="KW-0732">Signal</keyword>
<name>A0A6A4VTC5_AMPAM</name>
<evidence type="ECO:0008006" key="7">
    <source>
        <dbReference type="Google" id="ProtNLM"/>
    </source>
</evidence>
<dbReference type="AlphaFoldDB" id="A0A6A4VTC5"/>
<evidence type="ECO:0000259" key="3">
    <source>
        <dbReference type="PROSITE" id="PS50948"/>
    </source>
</evidence>
<dbReference type="EMBL" id="VIIS01001672">
    <property type="protein sequence ID" value="KAF0294660.1"/>
    <property type="molecule type" value="Genomic_DNA"/>
</dbReference>
<protein>
    <recommendedName>
        <fullName evidence="7">Cuticlin-1</fullName>
    </recommendedName>
</protein>
<dbReference type="SMART" id="SM00241">
    <property type="entry name" value="ZP"/>
    <property type="match status" value="1"/>
</dbReference>
<dbReference type="Pfam" id="PF00024">
    <property type="entry name" value="PAN_1"/>
    <property type="match status" value="2"/>
</dbReference>
<feature type="chain" id="PRO_5025686828" description="Cuticlin-1" evidence="2">
    <location>
        <begin position="37"/>
        <end position="717"/>
    </location>
</feature>
<feature type="domain" description="ZP" evidence="4">
    <location>
        <begin position="346"/>
        <end position="585"/>
    </location>
</feature>
<organism evidence="5 6">
    <name type="scientific">Amphibalanus amphitrite</name>
    <name type="common">Striped barnacle</name>
    <name type="synonym">Balanus amphitrite</name>
    <dbReference type="NCBI Taxonomy" id="1232801"/>
    <lineage>
        <taxon>Eukaryota</taxon>
        <taxon>Metazoa</taxon>
        <taxon>Ecdysozoa</taxon>
        <taxon>Arthropoda</taxon>
        <taxon>Crustacea</taxon>
        <taxon>Multicrustacea</taxon>
        <taxon>Cirripedia</taxon>
        <taxon>Thoracica</taxon>
        <taxon>Thoracicalcarea</taxon>
        <taxon>Balanomorpha</taxon>
        <taxon>Balanoidea</taxon>
        <taxon>Balanidae</taxon>
        <taxon>Amphibalaninae</taxon>
        <taxon>Amphibalanus</taxon>
    </lineage>
</organism>
<dbReference type="OrthoDB" id="5867217at2759"/>
<evidence type="ECO:0000259" key="4">
    <source>
        <dbReference type="PROSITE" id="PS51034"/>
    </source>
</evidence>
<gene>
    <name evidence="5" type="ORF">FJT64_007700</name>
</gene>
<feature type="domain" description="Apple" evidence="3">
    <location>
        <begin position="76"/>
        <end position="161"/>
    </location>
</feature>
<dbReference type="PROSITE" id="PS51034">
    <property type="entry name" value="ZP_2"/>
    <property type="match status" value="1"/>
</dbReference>
<dbReference type="InterPro" id="IPR003609">
    <property type="entry name" value="Pan_app"/>
</dbReference>
<feature type="transmembrane region" description="Helical" evidence="1">
    <location>
        <begin position="664"/>
        <end position="686"/>
    </location>
</feature>
<dbReference type="InterPro" id="IPR001507">
    <property type="entry name" value="ZP_dom"/>
</dbReference>
<feature type="domain" description="Apple" evidence="3">
    <location>
        <begin position="259"/>
        <end position="340"/>
    </location>
</feature>
<evidence type="ECO:0000313" key="5">
    <source>
        <dbReference type="EMBL" id="KAF0294660.1"/>
    </source>
</evidence>
<keyword evidence="6" id="KW-1185">Reference proteome</keyword>
<dbReference type="PANTHER" id="PTHR47327">
    <property type="entry name" value="FI18240P1-RELATED"/>
    <property type="match status" value="1"/>
</dbReference>
<dbReference type="Proteomes" id="UP000440578">
    <property type="component" value="Unassembled WGS sequence"/>
</dbReference>
<dbReference type="Gene3D" id="3.50.4.10">
    <property type="entry name" value="Hepatocyte Growth Factor"/>
    <property type="match status" value="2"/>
</dbReference>
<comment type="caution">
    <text evidence="5">The sequence shown here is derived from an EMBL/GenBank/DDBJ whole genome shotgun (WGS) entry which is preliminary data.</text>
</comment>
<feature type="signal peptide" evidence="2">
    <location>
        <begin position="1"/>
        <end position="36"/>
    </location>
</feature>
<sequence>MRSNVNVFSPNSKFIWVSEMRSSLVLLTWLAAAAVAQEVDPAVPEPAAPAPVVEETAAPLPLGSAGSAGPQAASDCPEEAVSFEVVTGYAYSAPAFVIDSQTGTLLLTDCIDLCRRNASCRALNYETGLCVLLGSTADGQEADPLTESQYPVFTMYVQKMCYAEAPRCDSAWAFERVQNHTLNGMAKKTIEAESRLVCEQACLAETEFVCRSASYVASSGECRLSDMDRHTLAGLGAFQPSEGTDFLENHCVGEPVKLCEFTEIDDRILKTVDSVHQNVSSLEACKELCLSANFRCHTYDYNDTGDKVCRLSHHSVATLTNILEPYLEIPGSTSYELSSCYNVTIDCRAGHMVARIQTSRLFNGKLYAKGSPNTCVTDVTSSLDFELKMGYSDLECDVKRGGPGHYHNEVVLQHHDRIVTSADLGLSVRCQYDLSNKSISNAVDLEVKGDIQPVLEQEAVVDSPNVLMRITDRDGSEVEAAAVGDPLSLLFTIVDPQSPYEIFVRDLVAMDGANSNEILLIDAAGCPTDESILQALLRVNGTKDLASAFDAFKFPTSDVVQFRALVTPCLPRCEPAVCDVLDYVGAVRQTESYGRRRRSLDRTRRAASDEEMLVVQTIRIDDRFSRRAAGDAGGAEESGEARAAGLPTVTTLEPSSVCMNTSGLLVGGAVLVLVQLALLAAAVLVFRRRRAKDAQGVDSGAGSLAQLYDSGYSARRA</sequence>
<dbReference type="SUPFAM" id="SSF57414">
    <property type="entry name" value="Hairpin loop containing domain-like"/>
    <property type="match status" value="2"/>
</dbReference>
<keyword evidence="1" id="KW-0472">Membrane</keyword>
<evidence type="ECO:0000313" key="6">
    <source>
        <dbReference type="Proteomes" id="UP000440578"/>
    </source>
</evidence>